<evidence type="ECO:0000256" key="1">
    <source>
        <dbReference type="HAMAP-Rule" id="MF_00697"/>
    </source>
</evidence>
<dbReference type="Pfam" id="PF05114">
    <property type="entry name" value="MbnB_TglH_ChrH"/>
    <property type="match status" value="1"/>
</dbReference>
<dbReference type="PANTHER" id="PTHR42194:SF1">
    <property type="entry name" value="UPF0276 PROTEIN HI_1600"/>
    <property type="match status" value="1"/>
</dbReference>
<gene>
    <name evidence="2" type="ORF">CNQ84_19320</name>
</gene>
<dbReference type="InterPro" id="IPR036237">
    <property type="entry name" value="Xyl_isomerase-like_sf"/>
</dbReference>
<reference evidence="2 3" key="1">
    <citation type="submission" date="2017-09" db="EMBL/GenBank/DDBJ databases">
        <title>Pseudomonas abyssi sp. nov. isolated from Abyssopelagic Water.</title>
        <authorList>
            <person name="Wei Y."/>
        </authorList>
    </citation>
    <scope>NUCLEOTIDE SEQUENCE [LARGE SCALE GENOMIC DNA]</scope>
    <source>
        <strain evidence="2 3">MT5</strain>
    </source>
</reference>
<dbReference type="EMBL" id="NTMR01000036">
    <property type="protein sequence ID" value="PBK02556.1"/>
    <property type="molecule type" value="Genomic_DNA"/>
</dbReference>
<comment type="caution">
    <text evidence="2">The sequence shown here is derived from an EMBL/GenBank/DDBJ whole genome shotgun (WGS) entry which is preliminary data.</text>
</comment>
<evidence type="ECO:0000313" key="2">
    <source>
        <dbReference type="EMBL" id="PBK02556.1"/>
    </source>
</evidence>
<dbReference type="InterPro" id="IPR007801">
    <property type="entry name" value="MbnB/TglH/ChrH"/>
</dbReference>
<dbReference type="Gene3D" id="3.20.20.150">
    <property type="entry name" value="Divalent-metal-dependent TIM barrel enzymes"/>
    <property type="match status" value="1"/>
</dbReference>
<dbReference type="Proteomes" id="UP000242313">
    <property type="component" value="Unassembled WGS sequence"/>
</dbReference>
<evidence type="ECO:0000313" key="3">
    <source>
        <dbReference type="Proteomes" id="UP000242313"/>
    </source>
</evidence>
<sequence length="276" mass="30156">MPVHGVGLGLRRSLLGALAQAPRPVADFLEVAPENWIGLGGRLARQFRAVAERYPLICHGLSLNLGGLAPLDTRLLNDLRAFLDANQVQVYSEHLSACGDHGQLYDLLPVPFTDANVRRIAERIAQVQDALGRPLIIENVSAYLTLPGEMSEPEFVAAVLDEADCNLLLDVNNVYVNSVNLGGEPAAYISAMPTQRIAYLHMAGHFDAEPGLKIDSHGAAIIDPVWALLQHTYACHGVRPTLLERDFNMPPLDVLQTELQQIRRYQQAATLPAVHA</sequence>
<protein>
    <recommendedName>
        <fullName evidence="1">UPF0276 protein CNQ84_19320</fullName>
    </recommendedName>
</protein>
<comment type="similarity">
    <text evidence="1">Belongs to the UPF0276 family.</text>
</comment>
<dbReference type="SUPFAM" id="SSF51658">
    <property type="entry name" value="Xylose isomerase-like"/>
    <property type="match status" value="1"/>
</dbReference>
<organism evidence="2 3">
    <name type="scientific">Pseudomonas abyssi</name>
    <dbReference type="NCBI Taxonomy" id="170540"/>
    <lineage>
        <taxon>Bacteria</taxon>
        <taxon>Pseudomonadati</taxon>
        <taxon>Pseudomonadota</taxon>
        <taxon>Gammaproteobacteria</taxon>
        <taxon>Pseudomonadales</taxon>
        <taxon>Pseudomonadaceae</taxon>
        <taxon>Pseudomonas</taxon>
    </lineage>
</organism>
<dbReference type="AlphaFoldDB" id="A0A2A3MCJ4"/>
<keyword evidence="3" id="KW-1185">Reference proteome</keyword>
<accession>A0A2A3MCJ4</accession>
<name>A0A2A3MCJ4_9PSED</name>
<dbReference type="NCBIfam" id="NF003818">
    <property type="entry name" value="PRK05409.1"/>
    <property type="match status" value="1"/>
</dbReference>
<dbReference type="HAMAP" id="MF_00697">
    <property type="entry name" value="UPF0276"/>
    <property type="match status" value="1"/>
</dbReference>
<proteinExistence type="inferred from homology"/>
<dbReference type="PANTHER" id="PTHR42194">
    <property type="entry name" value="UPF0276 PROTEIN HI_1600"/>
    <property type="match status" value="1"/>
</dbReference>